<keyword evidence="3" id="KW-1185">Reference proteome</keyword>
<protein>
    <submittedName>
        <fullName evidence="2">Phosphoribosyltransferase</fullName>
    </submittedName>
</protein>
<sequence>MNQHIILNHNEISHKVTRMAYQIYETFIDEDRVVIAGIQGNGYRLAQLLAEEVRRVSPLETILCEVQLDKSNPRGNISSTPAREQLADTGLVLVDDVLHSGTTLIYAVRYFLDIPLRKFKTAVLVDRNHKMFPVKADFKGISLSTSLQEHVEVVLDGPERVAYLR</sequence>
<dbReference type="InterPro" id="IPR050137">
    <property type="entry name" value="PyrR_bifunctional"/>
</dbReference>
<name>A0A255ZGH0_9FLAO</name>
<dbReference type="PANTHER" id="PTHR11608:SF0">
    <property type="entry name" value="BIFUNCTIONAL PROTEIN PYRR"/>
    <property type="match status" value="1"/>
</dbReference>
<comment type="caution">
    <text evidence="2">The sequence shown here is derived from an EMBL/GenBank/DDBJ whole genome shotgun (WGS) entry which is preliminary data.</text>
</comment>
<dbReference type="EMBL" id="NOXX01000222">
    <property type="protein sequence ID" value="OYQ40566.1"/>
    <property type="molecule type" value="Genomic_DNA"/>
</dbReference>
<dbReference type="InterPro" id="IPR000836">
    <property type="entry name" value="PRTase_dom"/>
</dbReference>
<evidence type="ECO:0000313" key="3">
    <source>
        <dbReference type="Proteomes" id="UP000216035"/>
    </source>
</evidence>
<dbReference type="PANTHER" id="PTHR11608">
    <property type="entry name" value="BIFUNCTIONAL PROTEIN PYRR"/>
    <property type="match status" value="1"/>
</dbReference>
<dbReference type="SUPFAM" id="SSF53271">
    <property type="entry name" value="PRTase-like"/>
    <property type="match status" value="1"/>
</dbReference>
<keyword evidence="2" id="KW-0808">Transferase</keyword>
<evidence type="ECO:0000259" key="1">
    <source>
        <dbReference type="Pfam" id="PF00156"/>
    </source>
</evidence>
<feature type="domain" description="Phosphoribosyltransferase" evidence="1">
    <location>
        <begin position="5"/>
        <end position="142"/>
    </location>
</feature>
<gene>
    <name evidence="2" type="ORF">CHX27_13670</name>
</gene>
<dbReference type="Gene3D" id="3.40.50.2020">
    <property type="match status" value="1"/>
</dbReference>
<reference evidence="2 3" key="1">
    <citation type="submission" date="2017-07" db="EMBL/GenBank/DDBJ databases">
        <title>Flavobacterium cyanobacteriorum sp. nov., isolated from cyanobacterial aggregates in a eutrophic lake.</title>
        <authorList>
            <person name="Cai H."/>
        </authorList>
    </citation>
    <scope>NUCLEOTIDE SEQUENCE [LARGE SCALE GENOMIC DNA]</scope>
    <source>
        <strain evidence="2 3">TH167</strain>
    </source>
</reference>
<dbReference type="InterPro" id="IPR029057">
    <property type="entry name" value="PRTase-like"/>
</dbReference>
<keyword evidence="2" id="KW-0328">Glycosyltransferase</keyword>
<dbReference type="AlphaFoldDB" id="A0A255ZGH0"/>
<evidence type="ECO:0000313" key="2">
    <source>
        <dbReference type="EMBL" id="OYQ40566.1"/>
    </source>
</evidence>
<proteinExistence type="predicted"/>
<dbReference type="RefSeq" id="WP_094487321.1">
    <property type="nucleotide sequence ID" value="NZ_NOXX01000222.1"/>
</dbReference>
<dbReference type="CDD" id="cd06223">
    <property type="entry name" value="PRTases_typeI"/>
    <property type="match status" value="1"/>
</dbReference>
<organism evidence="2 3">
    <name type="scientific">Flavobacterium aurantiibacter</name>
    <dbReference type="NCBI Taxonomy" id="2023067"/>
    <lineage>
        <taxon>Bacteria</taxon>
        <taxon>Pseudomonadati</taxon>
        <taxon>Bacteroidota</taxon>
        <taxon>Flavobacteriia</taxon>
        <taxon>Flavobacteriales</taxon>
        <taxon>Flavobacteriaceae</taxon>
        <taxon>Flavobacterium</taxon>
    </lineage>
</organism>
<dbReference type="OrthoDB" id="664757at2"/>
<dbReference type="Pfam" id="PF00156">
    <property type="entry name" value="Pribosyltran"/>
    <property type="match status" value="1"/>
</dbReference>
<accession>A0A255ZGH0</accession>
<dbReference type="Proteomes" id="UP000216035">
    <property type="component" value="Unassembled WGS sequence"/>
</dbReference>
<dbReference type="GO" id="GO:0016757">
    <property type="term" value="F:glycosyltransferase activity"/>
    <property type="evidence" value="ECO:0007669"/>
    <property type="project" value="UniProtKB-KW"/>
</dbReference>